<dbReference type="AlphaFoldDB" id="A0A087AMA9"/>
<evidence type="ECO:0000313" key="3">
    <source>
        <dbReference type="EMBL" id="KFI59909.1"/>
    </source>
</evidence>
<dbReference type="EMBL" id="DYUX01000013">
    <property type="protein sequence ID" value="HJG41480.1"/>
    <property type="molecule type" value="Genomic_DNA"/>
</dbReference>
<dbReference type="InterPro" id="IPR039422">
    <property type="entry name" value="MarR/SlyA-like"/>
</dbReference>
<reference evidence="2" key="2">
    <citation type="journal article" date="2021" name="PeerJ">
        <title>Extensive microbial diversity within the chicken gut microbiome revealed by metagenomics and culture.</title>
        <authorList>
            <person name="Gilroy R."/>
            <person name="Ravi A."/>
            <person name="Getino M."/>
            <person name="Pursley I."/>
            <person name="Horton D.L."/>
            <person name="Alikhan N.F."/>
            <person name="Baker D."/>
            <person name="Gharbi K."/>
            <person name="Hall N."/>
            <person name="Watson M."/>
            <person name="Adriaenssens E.M."/>
            <person name="Foster-Nyarko E."/>
            <person name="Jarju S."/>
            <person name="Secka A."/>
            <person name="Antonio M."/>
            <person name="Oren A."/>
            <person name="Chaudhuri R.R."/>
            <person name="La Ragione R."/>
            <person name="Hildebrand F."/>
            <person name="Pallen M.J."/>
        </authorList>
    </citation>
    <scope>NUCLEOTIDE SEQUENCE</scope>
    <source>
        <strain evidence="2">ChiBcolR7-4860</strain>
    </source>
</reference>
<dbReference type="SMART" id="SM00347">
    <property type="entry name" value="HTH_MARR"/>
    <property type="match status" value="1"/>
</dbReference>
<reference evidence="2" key="3">
    <citation type="submission" date="2021-09" db="EMBL/GenBank/DDBJ databases">
        <authorList>
            <person name="Gilroy R."/>
        </authorList>
    </citation>
    <scope>NUCLEOTIDE SEQUENCE</scope>
    <source>
        <strain evidence="2">ChiBcolR7-4860</strain>
    </source>
</reference>
<name>A0A087AMA9_9BIFI</name>
<protein>
    <submittedName>
        <fullName evidence="3">MarR family transcriptional regulator</fullName>
    </submittedName>
</protein>
<gene>
    <name evidence="3" type="ORF">BIGA_1579</name>
    <name evidence="2" type="ORF">K8U73_03710</name>
</gene>
<dbReference type="InterPro" id="IPR036388">
    <property type="entry name" value="WH-like_DNA-bd_sf"/>
</dbReference>
<dbReference type="RefSeq" id="WP_033507304.1">
    <property type="nucleotide sequence ID" value="NZ_DYUX01000013.1"/>
</dbReference>
<evidence type="ECO:0000259" key="1">
    <source>
        <dbReference type="PROSITE" id="PS50995"/>
    </source>
</evidence>
<dbReference type="PROSITE" id="PS50995">
    <property type="entry name" value="HTH_MARR_2"/>
    <property type="match status" value="1"/>
</dbReference>
<organism evidence="3 4">
    <name type="scientific">Bifidobacterium pullorum subsp. gallinarum</name>
    <dbReference type="NCBI Taxonomy" id="78344"/>
    <lineage>
        <taxon>Bacteria</taxon>
        <taxon>Bacillati</taxon>
        <taxon>Actinomycetota</taxon>
        <taxon>Actinomycetes</taxon>
        <taxon>Bifidobacteriales</taxon>
        <taxon>Bifidobacteriaceae</taxon>
        <taxon>Bifidobacterium</taxon>
    </lineage>
</organism>
<dbReference type="OrthoDB" id="3237509at2"/>
<evidence type="ECO:0000313" key="4">
    <source>
        <dbReference type="Proteomes" id="UP000029046"/>
    </source>
</evidence>
<dbReference type="Proteomes" id="UP000786560">
    <property type="component" value="Unassembled WGS sequence"/>
</dbReference>
<dbReference type="SUPFAM" id="SSF46785">
    <property type="entry name" value="Winged helix' DNA-binding domain"/>
    <property type="match status" value="1"/>
</dbReference>
<dbReference type="eggNOG" id="COG1846">
    <property type="taxonomic scope" value="Bacteria"/>
</dbReference>
<comment type="caution">
    <text evidence="3">The sequence shown here is derived from an EMBL/GenBank/DDBJ whole genome shotgun (WGS) entry which is preliminary data.</text>
</comment>
<evidence type="ECO:0000313" key="2">
    <source>
        <dbReference type="EMBL" id="HJG41480.1"/>
    </source>
</evidence>
<dbReference type="Proteomes" id="UP000029046">
    <property type="component" value="Unassembled WGS sequence"/>
</dbReference>
<dbReference type="Pfam" id="PF01047">
    <property type="entry name" value="MarR"/>
    <property type="match status" value="1"/>
</dbReference>
<dbReference type="PANTHER" id="PTHR33164">
    <property type="entry name" value="TRANSCRIPTIONAL REGULATOR, MARR FAMILY"/>
    <property type="match status" value="1"/>
</dbReference>
<proteinExistence type="predicted"/>
<feature type="domain" description="HTH marR-type" evidence="1">
    <location>
        <begin position="1"/>
        <end position="131"/>
    </location>
</feature>
<dbReference type="InterPro" id="IPR000835">
    <property type="entry name" value="HTH_MarR-typ"/>
</dbReference>
<dbReference type="PANTHER" id="PTHR33164:SF43">
    <property type="entry name" value="HTH-TYPE TRANSCRIPTIONAL REPRESSOR YETL"/>
    <property type="match status" value="1"/>
</dbReference>
<reference evidence="3 4" key="1">
    <citation type="submission" date="2014-03" db="EMBL/GenBank/DDBJ databases">
        <title>Genomics of Bifidobacteria.</title>
        <authorList>
            <person name="Ventura M."/>
            <person name="Milani C."/>
            <person name="Lugli G.A."/>
        </authorList>
    </citation>
    <scope>NUCLEOTIDE SEQUENCE [LARGE SCALE GENOMIC DNA]</scope>
    <source>
        <strain evidence="3 4">LMG 11586</strain>
    </source>
</reference>
<dbReference type="GeneID" id="92940834"/>
<dbReference type="InterPro" id="IPR036390">
    <property type="entry name" value="WH_DNA-bd_sf"/>
</dbReference>
<dbReference type="EMBL" id="JGYX01000007">
    <property type="protein sequence ID" value="KFI59909.1"/>
    <property type="molecule type" value="Genomic_DNA"/>
</dbReference>
<dbReference type="Gene3D" id="1.10.10.10">
    <property type="entry name" value="Winged helix-like DNA-binding domain superfamily/Winged helix DNA-binding domain"/>
    <property type="match status" value="1"/>
</dbReference>
<dbReference type="GO" id="GO:0003700">
    <property type="term" value="F:DNA-binding transcription factor activity"/>
    <property type="evidence" value="ECO:0007669"/>
    <property type="project" value="InterPro"/>
</dbReference>
<sequence length="162" mass="17780">MGFEQEALDELIEHMRGRGAAMQERLTHSTKGEPLVLHELAVHGTRTPSQLAAAADTTSGRISAVLASLEKKGFITRTTDPNDRRVTLVNMTEAGRAADQRNFEVLCSTVCWVFSQMGEEHTRQLVDRMNEFATYLSLCGPDGARPTQEQIDEAFGASAQGE</sequence>
<dbReference type="GO" id="GO:0006950">
    <property type="term" value="P:response to stress"/>
    <property type="evidence" value="ECO:0007669"/>
    <property type="project" value="TreeGrafter"/>
</dbReference>
<accession>A0A087AMA9</accession>
<dbReference type="PRINTS" id="PR00598">
    <property type="entry name" value="HTHMARR"/>
</dbReference>
<keyword evidence="4" id="KW-1185">Reference proteome</keyword>